<dbReference type="AlphaFoldDB" id="A0A6S6TI00"/>
<organism evidence="3">
    <name type="scientific">uncultured Sulfurovum sp</name>
    <dbReference type="NCBI Taxonomy" id="269237"/>
    <lineage>
        <taxon>Bacteria</taxon>
        <taxon>Pseudomonadati</taxon>
        <taxon>Campylobacterota</taxon>
        <taxon>Epsilonproteobacteria</taxon>
        <taxon>Campylobacterales</taxon>
        <taxon>Sulfurovaceae</taxon>
        <taxon>Sulfurovum</taxon>
        <taxon>environmental samples</taxon>
    </lineage>
</organism>
<evidence type="ECO:0000313" key="3">
    <source>
        <dbReference type="EMBL" id="CAA6814508.1"/>
    </source>
</evidence>
<accession>A0A6S6TI00</accession>
<feature type="domain" description="NADP-dependent oxidoreductase" evidence="2">
    <location>
        <begin position="2"/>
        <end position="310"/>
    </location>
</feature>
<evidence type="ECO:0000259" key="2">
    <source>
        <dbReference type="Pfam" id="PF00248"/>
    </source>
</evidence>
<dbReference type="SUPFAM" id="SSF51430">
    <property type="entry name" value="NAD(P)-linked oxidoreductase"/>
    <property type="match status" value="1"/>
</dbReference>
<dbReference type="InterPro" id="IPR050523">
    <property type="entry name" value="AKR_Detox_Biosynth"/>
</dbReference>
<protein>
    <submittedName>
        <fullName evidence="3">Oxidoreductase</fullName>
    </submittedName>
</protein>
<evidence type="ECO:0000256" key="1">
    <source>
        <dbReference type="ARBA" id="ARBA00023002"/>
    </source>
</evidence>
<dbReference type="InterPro" id="IPR036812">
    <property type="entry name" value="NAD(P)_OxRdtase_dom_sf"/>
</dbReference>
<reference evidence="3" key="1">
    <citation type="submission" date="2020-01" db="EMBL/GenBank/DDBJ databases">
        <authorList>
            <person name="Meier V. D."/>
            <person name="Meier V D."/>
        </authorList>
    </citation>
    <scope>NUCLEOTIDE SEQUENCE</scope>
    <source>
        <strain evidence="3">HLG_WM_MAG_04</strain>
    </source>
</reference>
<gene>
    <name evidence="3" type="ORF">HELGO_WM6687</name>
</gene>
<sequence>MTFGTQADKATSFKIMDKAYDEGINFFDTAEIYPVPPSGKLAGITEAWVGEWMADKPRDSLIIATKVTGAANGWFVPPIRHGLTAMDRFHIERAVEGSLKRLKTDYIDLYQMHWPDTLIPKEETMEAFDRLVQSGKVRYVGTSNDTAYGTTKALMTSAHHGFARFESIQNNFSLLNRRFLDELAEVCEKEQISLLPYSPLAGGVLSGKYNQDPQNTKGRFATYLKSVNQRQRAMANRFMNEKTLASTQKYLGIALRAGIDPVTLATAWSKQFDFVASTIIGVTSDKQLDPILEAMDLTLSSEILGECNKVHNEILYPMGVKKTLRCRRYVCTTTVSTFLSRDWNFHSTIITNFSRRSYCFFWGFNLVIGFDKHKHDKT</sequence>
<dbReference type="InterPro" id="IPR023210">
    <property type="entry name" value="NADP_OxRdtase_dom"/>
</dbReference>
<keyword evidence="1" id="KW-0560">Oxidoreductase</keyword>
<dbReference type="GO" id="GO:0016491">
    <property type="term" value="F:oxidoreductase activity"/>
    <property type="evidence" value="ECO:0007669"/>
    <property type="project" value="UniProtKB-KW"/>
</dbReference>
<dbReference type="PANTHER" id="PTHR43364:SF4">
    <property type="entry name" value="NAD(P)-LINKED OXIDOREDUCTASE SUPERFAMILY PROTEIN"/>
    <property type="match status" value="1"/>
</dbReference>
<dbReference type="PANTHER" id="PTHR43364">
    <property type="entry name" value="NADH-SPECIFIC METHYLGLYOXAL REDUCTASE-RELATED"/>
    <property type="match status" value="1"/>
</dbReference>
<name>A0A6S6TI00_9BACT</name>
<proteinExistence type="predicted"/>
<dbReference type="EMBL" id="CACVAX010000041">
    <property type="protein sequence ID" value="CAA6814508.1"/>
    <property type="molecule type" value="Genomic_DNA"/>
</dbReference>
<dbReference type="CDD" id="cd19094">
    <property type="entry name" value="AKR_Tas-like"/>
    <property type="match status" value="1"/>
</dbReference>
<dbReference type="Gene3D" id="3.20.20.100">
    <property type="entry name" value="NADP-dependent oxidoreductase domain"/>
    <property type="match status" value="1"/>
</dbReference>
<dbReference type="Pfam" id="PF00248">
    <property type="entry name" value="Aldo_ket_red"/>
    <property type="match status" value="1"/>
</dbReference>
<dbReference type="GO" id="GO:0005829">
    <property type="term" value="C:cytosol"/>
    <property type="evidence" value="ECO:0007669"/>
    <property type="project" value="TreeGrafter"/>
</dbReference>